<keyword evidence="1" id="KW-0175">Coiled coil</keyword>
<organism evidence="3 4">
    <name type="scientific">Botrytis paeoniae</name>
    <dbReference type="NCBI Taxonomy" id="278948"/>
    <lineage>
        <taxon>Eukaryota</taxon>
        <taxon>Fungi</taxon>
        <taxon>Dikarya</taxon>
        <taxon>Ascomycota</taxon>
        <taxon>Pezizomycotina</taxon>
        <taxon>Leotiomycetes</taxon>
        <taxon>Helotiales</taxon>
        <taxon>Sclerotiniaceae</taxon>
        <taxon>Botrytis</taxon>
    </lineage>
</organism>
<reference evidence="3 4" key="1">
    <citation type="submission" date="2017-12" db="EMBL/GenBank/DDBJ databases">
        <title>Comparative genomics of Botrytis spp.</title>
        <authorList>
            <person name="Valero-Jimenez C.A."/>
            <person name="Tapia P."/>
            <person name="Veloso J."/>
            <person name="Silva-Moreno E."/>
            <person name="Staats M."/>
            <person name="Valdes J.H."/>
            <person name="Van Kan J.A.L."/>
        </authorList>
    </citation>
    <scope>NUCLEOTIDE SEQUENCE [LARGE SCALE GENOMIC DNA]</scope>
    <source>
        <strain evidence="3 4">Bp0003</strain>
    </source>
</reference>
<evidence type="ECO:0000256" key="2">
    <source>
        <dbReference type="SAM" id="MobiDB-lite"/>
    </source>
</evidence>
<dbReference type="Proteomes" id="UP000297910">
    <property type="component" value="Unassembled WGS sequence"/>
</dbReference>
<evidence type="ECO:0000313" key="4">
    <source>
        <dbReference type="Proteomes" id="UP000297910"/>
    </source>
</evidence>
<feature type="region of interest" description="Disordered" evidence="2">
    <location>
        <begin position="1"/>
        <end position="73"/>
    </location>
</feature>
<proteinExistence type="predicted"/>
<protein>
    <submittedName>
        <fullName evidence="3">Uncharacterized protein</fullName>
    </submittedName>
</protein>
<feature type="coiled-coil region" evidence="1">
    <location>
        <begin position="180"/>
        <end position="207"/>
    </location>
</feature>
<sequence>MSSSDTPVPKGSITMVSPPTLTDFEDEILELPVEPDNGSNRLDTKNSASDQNTGAKVNNLSPEFPPQSDNETVPRVQVRDLQRIKELDNFIASALAQFLVDEFIKRFTMAKGKLQRFYTYKAQIDADQGEEINDNIEIMKADILESKEVLSIIMEQICAFKHLSEEFPEFEVEELVAFEKQYVIDQLQNAKKKLEALEMMCVRLHTMMDQCSRILGGRWNKY</sequence>
<dbReference type="AlphaFoldDB" id="A0A4Z1FTQ9"/>
<name>A0A4Z1FTQ9_9HELO</name>
<evidence type="ECO:0000313" key="3">
    <source>
        <dbReference type="EMBL" id="TGO28126.1"/>
    </source>
</evidence>
<evidence type="ECO:0000256" key="1">
    <source>
        <dbReference type="SAM" id="Coils"/>
    </source>
</evidence>
<feature type="compositionally biased region" description="Polar residues" evidence="2">
    <location>
        <begin position="37"/>
        <end position="71"/>
    </location>
</feature>
<gene>
    <name evidence="3" type="ORF">BPAE_0032g00690</name>
</gene>
<keyword evidence="4" id="KW-1185">Reference proteome</keyword>
<accession>A0A4Z1FTQ9</accession>
<dbReference type="EMBL" id="PQXI01000032">
    <property type="protein sequence ID" value="TGO28126.1"/>
    <property type="molecule type" value="Genomic_DNA"/>
</dbReference>
<comment type="caution">
    <text evidence="3">The sequence shown here is derived from an EMBL/GenBank/DDBJ whole genome shotgun (WGS) entry which is preliminary data.</text>
</comment>